<feature type="transmembrane region" description="Helical" evidence="1">
    <location>
        <begin position="168"/>
        <end position="189"/>
    </location>
</feature>
<protein>
    <submittedName>
        <fullName evidence="2">Uncharacterized protein</fullName>
    </submittedName>
</protein>
<proteinExistence type="predicted"/>
<keyword evidence="1" id="KW-0472">Membrane</keyword>
<organism evidence="2 3">
    <name type="scientific">Candidatus Paralactobacillus gallistercoris</name>
    <dbReference type="NCBI Taxonomy" id="2838724"/>
    <lineage>
        <taxon>Bacteria</taxon>
        <taxon>Bacillati</taxon>
        <taxon>Bacillota</taxon>
        <taxon>Bacilli</taxon>
        <taxon>Lactobacillales</taxon>
        <taxon>Lactobacillaceae</taxon>
        <taxon>Lactobacillus</taxon>
    </lineage>
</organism>
<dbReference type="EMBL" id="JAHLFS010000002">
    <property type="protein sequence ID" value="MBU3851109.1"/>
    <property type="molecule type" value="Genomic_DNA"/>
</dbReference>
<dbReference type="AlphaFoldDB" id="A0A948TI91"/>
<name>A0A948TI91_9LACO</name>
<accession>A0A948TI91</accession>
<gene>
    <name evidence="2" type="ORF">H9901_00130</name>
</gene>
<reference evidence="2" key="1">
    <citation type="journal article" date="2021" name="PeerJ">
        <title>Extensive microbial diversity within the chicken gut microbiome revealed by metagenomics and culture.</title>
        <authorList>
            <person name="Gilroy R."/>
            <person name="Ravi A."/>
            <person name="Getino M."/>
            <person name="Pursley I."/>
            <person name="Horton D.L."/>
            <person name="Alikhan N.F."/>
            <person name="Baker D."/>
            <person name="Gharbi K."/>
            <person name="Hall N."/>
            <person name="Watson M."/>
            <person name="Adriaenssens E.M."/>
            <person name="Foster-Nyarko E."/>
            <person name="Jarju S."/>
            <person name="Secka A."/>
            <person name="Antonio M."/>
            <person name="Oren A."/>
            <person name="Chaudhuri R.R."/>
            <person name="La Ragione R."/>
            <person name="Hildebrand F."/>
            <person name="Pallen M.J."/>
        </authorList>
    </citation>
    <scope>NUCLEOTIDE SEQUENCE</scope>
    <source>
        <strain evidence="2">F6-6636</strain>
    </source>
</reference>
<evidence type="ECO:0000313" key="2">
    <source>
        <dbReference type="EMBL" id="MBU3851109.1"/>
    </source>
</evidence>
<evidence type="ECO:0000256" key="1">
    <source>
        <dbReference type="SAM" id="Phobius"/>
    </source>
</evidence>
<feature type="transmembrane region" description="Helical" evidence="1">
    <location>
        <begin position="195"/>
        <end position="216"/>
    </location>
</feature>
<feature type="transmembrane region" description="Helical" evidence="1">
    <location>
        <begin position="140"/>
        <end position="161"/>
    </location>
</feature>
<keyword evidence="1" id="KW-0812">Transmembrane</keyword>
<evidence type="ECO:0000313" key="3">
    <source>
        <dbReference type="Proteomes" id="UP000777303"/>
    </source>
</evidence>
<comment type="caution">
    <text evidence="2">The sequence shown here is derived from an EMBL/GenBank/DDBJ whole genome shotgun (WGS) entry which is preliminary data.</text>
</comment>
<keyword evidence="1" id="KW-1133">Transmembrane helix</keyword>
<sequence length="238" mass="26975">MALILIIPTGILVKTSNELTLINAPYPESELGFPVINWPLMALNDKDASYNDATMHYTARLKKHHSVAEVAKIEEKQYLQESLTHPLKFIGSLFTHIKKIYTDGTDGSLLLTTWSADNNGEMANLVSKMVYVNSPYRNVYLAWTTAFNLTMILLILIGVIIKVLKKEPVAYVDALILTVLGNMLLLLVWEARSRYLLMIEPIIICLACWGMNQILMNKQLLLQKAKEIYPKIKKVVNK</sequence>
<dbReference type="Proteomes" id="UP000777303">
    <property type="component" value="Unassembled WGS sequence"/>
</dbReference>
<reference evidence="2" key="2">
    <citation type="submission" date="2021-04" db="EMBL/GenBank/DDBJ databases">
        <authorList>
            <person name="Gilroy R."/>
        </authorList>
    </citation>
    <scope>NUCLEOTIDE SEQUENCE</scope>
    <source>
        <strain evidence="2">F6-6636</strain>
    </source>
</reference>